<keyword evidence="2" id="KW-0408">Iron</keyword>
<keyword evidence="5" id="KW-1185">Reference proteome</keyword>
<dbReference type="PANTHER" id="PTHR46696:SF1">
    <property type="entry name" value="CYTOCHROME P450 YJIB-RELATED"/>
    <property type="match status" value="1"/>
</dbReference>
<feature type="compositionally biased region" description="Basic and acidic residues" evidence="3">
    <location>
        <begin position="1"/>
        <end position="16"/>
    </location>
</feature>
<keyword evidence="2" id="KW-0503">Monooxygenase</keyword>
<name>A0ABW7S3N0_STRTE</name>
<dbReference type="RefSeq" id="WP_398352921.1">
    <property type="nucleotide sequence ID" value="NZ_JBIQWK010000007.1"/>
</dbReference>
<reference evidence="4 5" key="1">
    <citation type="submission" date="2024-10" db="EMBL/GenBank/DDBJ databases">
        <authorList>
            <person name="Wannawong T."/>
            <person name="Kuncharoen N."/>
            <person name="Mhuantong W."/>
        </authorList>
    </citation>
    <scope>NUCLEOTIDE SEQUENCE [LARGE SCALE GENOMIC DNA]</scope>
    <source>
        <strain evidence="4 5">CALK1-4</strain>
    </source>
</reference>
<evidence type="ECO:0000313" key="5">
    <source>
        <dbReference type="Proteomes" id="UP001610810"/>
    </source>
</evidence>
<gene>
    <name evidence="4" type="ORF">ACH3YB_24860</name>
</gene>
<dbReference type="SUPFAM" id="SSF48264">
    <property type="entry name" value="Cytochrome P450"/>
    <property type="match status" value="1"/>
</dbReference>
<dbReference type="InterPro" id="IPR036396">
    <property type="entry name" value="Cyt_P450_sf"/>
</dbReference>
<organism evidence="4 5">
    <name type="scientific">Streptomyces tendae</name>
    <dbReference type="NCBI Taxonomy" id="1932"/>
    <lineage>
        <taxon>Bacteria</taxon>
        <taxon>Bacillati</taxon>
        <taxon>Actinomycetota</taxon>
        <taxon>Actinomycetes</taxon>
        <taxon>Kitasatosporales</taxon>
        <taxon>Streptomycetaceae</taxon>
        <taxon>Streptomyces</taxon>
    </lineage>
</organism>
<evidence type="ECO:0000256" key="3">
    <source>
        <dbReference type="SAM" id="MobiDB-lite"/>
    </source>
</evidence>
<comment type="similarity">
    <text evidence="1 2">Belongs to the cytochrome P450 family.</text>
</comment>
<dbReference type="PANTHER" id="PTHR46696">
    <property type="entry name" value="P450, PUTATIVE (EUROFUNG)-RELATED"/>
    <property type="match status" value="1"/>
</dbReference>
<dbReference type="Proteomes" id="UP001610810">
    <property type="component" value="Unassembled WGS sequence"/>
</dbReference>
<dbReference type="Pfam" id="PF00067">
    <property type="entry name" value="p450"/>
    <property type="match status" value="1"/>
</dbReference>
<dbReference type="CDD" id="cd00302">
    <property type="entry name" value="cytochrome_P450"/>
    <property type="match status" value="1"/>
</dbReference>
<accession>A0ABW7S3N0</accession>
<dbReference type="Gene3D" id="1.10.630.10">
    <property type="entry name" value="Cytochrome P450"/>
    <property type="match status" value="1"/>
</dbReference>
<keyword evidence="2" id="KW-0560">Oxidoreductase</keyword>
<dbReference type="InterPro" id="IPR001128">
    <property type="entry name" value="Cyt_P450"/>
</dbReference>
<sequence>MAKDGQDGRVGRDGRGGQDGQDAPGGQDGRDRRDGRDVQDGRDAPVSARKADRGRARPTCPVDRAADGTWQVHDFAVARALLRGPGTVQAGLGVETVEKLPPRVRRPVLYRDGPEHREHRRQTTRYFTPRRVDEHYRELMVRIAEEQLAVLRAAGEAPLSDLAFGLAVGVVSEVVGLRYSRPGLRRRLERFFPEKFGEPGLTSVRGLYWLVRQNTNWLRIHLADVRPAVRAHRGRAHDDLISHLIAEGCSDVEILGECLTFAAAGMVTTREFVCLAAWHLFTDAGLRAHYRSADEAERLAVLQELLRLEPVIGRLRRRATEPVELPCPDGPVTVCPGEYVEVHLDDANADPKAVGEDPLLVRPERAEAVGAGLSFGDGPHRCPGAHIALLETDVFLSRLFALDGVRMNGAPRVAFQEAIDGYEIRGLTVALPRAGRG</sequence>
<dbReference type="InterPro" id="IPR002397">
    <property type="entry name" value="Cyt_P450_B"/>
</dbReference>
<dbReference type="PRINTS" id="PR00359">
    <property type="entry name" value="BP450"/>
</dbReference>
<evidence type="ECO:0000313" key="4">
    <source>
        <dbReference type="EMBL" id="MFI0574861.1"/>
    </source>
</evidence>
<dbReference type="EMBL" id="JBIQWK010000007">
    <property type="protein sequence ID" value="MFI0574861.1"/>
    <property type="molecule type" value="Genomic_DNA"/>
</dbReference>
<dbReference type="PROSITE" id="PS00086">
    <property type="entry name" value="CYTOCHROME_P450"/>
    <property type="match status" value="1"/>
</dbReference>
<keyword evidence="2" id="KW-0349">Heme</keyword>
<evidence type="ECO:0000256" key="2">
    <source>
        <dbReference type="RuleBase" id="RU000461"/>
    </source>
</evidence>
<protein>
    <submittedName>
        <fullName evidence="4">Cytochrome P450</fullName>
    </submittedName>
</protein>
<evidence type="ECO:0000256" key="1">
    <source>
        <dbReference type="ARBA" id="ARBA00010617"/>
    </source>
</evidence>
<proteinExistence type="inferred from homology"/>
<dbReference type="InterPro" id="IPR017972">
    <property type="entry name" value="Cyt_P450_CS"/>
</dbReference>
<keyword evidence="2" id="KW-0479">Metal-binding</keyword>
<comment type="caution">
    <text evidence="4">The sequence shown here is derived from an EMBL/GenBank/DDBJ whole genome shotgun (WGS) entry which is preliminary data.</text>
</comment>
<feature type="region of interest" description="Disordered" evidence="3">
    <location>
        <begin position="1"/>
        <end position="63"/>
    </location>
</feature>
<feature type="compositionally biased region" description="Basic and acidic residues" evidence="3">
    <location>
        <begin position="28"/>
        <end position="55"/>
    </location>
</feature>